<dbReference type="Gene3D" id="3.40.50.720">
    <property type="entry name" value="NAD(P)-binding Rossmann-like Domain"/>
    <property type="match status" value="1"/>
</dbReference>
<feature type="active site" description="Proton acceptor; for dehydratase activity" evidence="7">
    <location>
        <position position="532"/>
    </location>
</feature>
<dbReference type="GO" id="GO:1901336">
    <property type="term" value="P:lactone biosynthetic process"/>
    <property type="evidence" value="ECO:0007669"/>
    <property type="project" value="UniProtKB-ARBA"/>
</dbReference>
<feature type="domain" description="Carrier" evidence="8">
    <location>
        <begin position="1258"/>
        <end position="1335"/>
    </location>
</feature>
<dbReference type="Pfam" id="PF08659">
    <property type="entry name" value="KR"/>
    <property type="match status" value="1"/>
</dbReference>
<dbReference type="FunFam" id="3.40.47.10:FF:000019">
    <property type="entry name" value="Polyketide synthase type I"/>
    <property type="match status" value="1"/>
</dbReference>
<evidence type="ECO:0000259" key="10">
    <source>
        <dbReference type="PROSITE" id="PS52019"/>
    </source>
</evidence>
<dbReference type="Gene3D" id="3.10.129.110">
    <property type="entry name" value="Polyketide synthase dehydratase"/>
    <property type="match status" value="1"/>
</dbReference>
<dbReference type="InterPro" id="IPR013968">
    <property type="entry name" value="PKS_KR"/>
</dbReference>
<dbReference type="Pfam" id="PF00109">
    <property type="entry name" value="ketoacyl-synt"/>
    <property type="match status" value="1"/>
</dbReference>
<dbReference type="InterPro" id="IPR050091">
    <property type="entry name" value="PKS_NRPS_Biosynth_Enz"/>
</dbReference>
<dbReference type="KEGG" id="nhy:JQS43_06895"/>
<dbReference type="InterPro" id="IPR006162">
    <property type="entry name" value="Ppantetheine_attach_site"/>
</dbReference>
<dbReference type="PANTHER" id="PTHR43775:SF51">
    <property type="entry name" value="INACTIVE PHENOLPHTHIOCEROL SYNTHESIS POLYKETIDE SYNTHASE TYPE I PKS1-RELATED"/>
    <property type="match status" value="1"/>
</dbReference>
<evidence type="ECO:0000256" key="2">
    <source>
        <dbReference type="ARBA" id="ARBA00004792"/>
    </source>
</evidence>
<dbReference type="SUPFAM" id="SSF53901">
    <property type="entry name" value="Thiolase-like"/>
    <property type="match status" value="1"/>
</dbReference>
<dbReference type="Pfam" id="PF22953">
    <property type="entry name" value="SpnB_Rossmann"/>
    <property type="match status" value="1"/>
</dbReference>
<dbReference type="InterPro" id="IPR057326">
    <property type="entry name" value="KR_dom"/>
</dbReference>
<dbReference type="SMART" id="SM00825">
    <property type="entry name" value="PKS_KS"/>
    <property type="match status" value="1"/>
</dbReference>
<dbReference type="InterPro" id="IPR016039">
    <property type="entry name" value="Thiolase-like"/>
</dbReference>
<comment type="pathway">
    <text evidence="2">Antibiotic biosynthesis.</text>
</comment>
<evidence type="ECO:0000256" key="3">
    <source>
        <dbReference type="ARBA" id="ARBA00022450"/>
    </source>
</evidence>
<dbReference type="PROSITE" id="PS52004">
    <property type="entry name" value="KS3_2"/>
    <property type="match status" value="1"/>
</dbReference>
<proteinExistence type="predicted"/>
<sequence>MENEAKLLDYLRRATSDLQQARRRVRELETRDAEPVAIVGMGCRLPGGVASPEDLWELVWAGVDAVGPFPRDRGWDLDRLFDPQQERPETSYVAEGGFLYEAAEFDAEFFGISPREALAMDPQQRILLEVAWEAIEASGLDPATLAGSATGTFVGTMYHDYGQGTSMGSLVSGRVAYHLGLEGPAVTVDTACSSSLVALHLAVQALRSGECGMALAGGVTVMATPETFVEFSRQQGLARDGRCKSFSADADGTGWAEGAGVLVLERLSDARAAGRRVLAVVRGSAVNQDGASSGFSAPNGPAQERVIRAALGSAGVGVGDVDVVEGHGTGTSLGDPIEVGALLGTYGRGRGGVGPLWLGSLKSNIGHAQAAAGVAGVIKMVLALRFGWLPRTLHVDVPSGEVDWSSGGVELLREAVEWRSVGGRVRRAGVSSFGISGTNAHVIIEEAPAESSVDTHAEADPVPHQRVPAPATVFRRQRYWLDSVVVGGDPAAMGQIAMEHPLLVAAVPSAEGDSVVFTGRWSLSTHRWLGDHVVHGVVMVPGSVFVELALVAGEWVGYPTIRELVQETPASMTQSSLQIQVVVAVGHGPRTLAIYSREETAPGVHTGWVRHASGVLEPSAGPSDPYSGSAESGRYVGGWPPRDAQPLDVAAAYAELGEHGYRYGPTFRGVEAAWQLGDQVYADVVLANVDAARYRLHPALLDAALHAGISVATPEGASVADGTRLPFSWSGVEIRRPGAGRLRVRIRQTSASEMSVDLTDDTGAVIGQVGTLATRTVAEDQLADLRHSLHRIGWHPATELANPSHRASCPVAVIGDARPALAADWGDYVTNPASVAALVAAVAAGQPAPRYAVLPIEPATPGDAAAVATANTIAALGAIQTWLATPALASTSLAIVTRLGAAVGAADVDPATASVWGLVRAAQAEHPGRFQLIDVDGTAEADQQLSSALASSEPEFAIRGSRTYVPRLEAIPVPPVANQPAFGGGAVLVTGGTGGLGALVARHLVVGCGVRDVVLVSRRGWGAVGVEGLVGELESVGARVRVFGCDVGDREALVGLLGEVGGGLSGVVHAAGVAGGGTVDVLDAGGVGEVFRSKVCGAWYLHELTRDLELSAFVLFSSAGGLVLAAGQGDYAAANVFLDALAVHRRALGLPGQSLAWGLWRTETGLSEQLDDGAIQRLTRLGFPPLRPDIGRRLFDAATSSDEPVLVPIHIDQATVTSRDVADLPALLAGKPTSMTTADAGRESPTLADRLGLLSENERQRLLHDLVTHQVAAVLGCSTDRVKPETSFQDLGFDSLAAIELRNTLVSATGLALPATLIFDYPSVTALSKQLLSMLAPDDPDRVSPMLAEIDHALSRIDSNLASDDERARVGRRLEELARAWRVAGAQETADAISYDTASDDELFAVLDQELGDSVRGDD</sequence>
<feature type="region of interest" description="C-terminal hotdog fold" evidence="7">
    <location>
        <begin position="644"/>
        <end position="783"/>
    </location>
</feature>
<dbReference type="CDD" id="cd00833">
    <property type="entry name" value="PKS"/>
    <property type="match status" value="1"/>
</dbReference>
<dbReference type="PROSITE" id="PS50075">
    <property type="entry name" value="CARRIER"/>
    <property type="match status" value="1"/>
</dbReference>
<feature type="active site" description="Proton donor; for dehydratase activity" evidence="7">
    <location>
        <position position="702"/>
    </location>
</feature>
<evidence type="ECO:0000256" key="5">
    <source>
        <dbReference type="ARBA" id="ARBA00022679"/>
    </source>
</evidence>
<dbReference type="GO" id="GO:0030639">
    <property type="term" value="P:polyketide biosynthetic process"/>
    <property type="evidence" value="ECO:0007669"/>
    <property type="project" value="UniProtKB-ARBA"/>
</dbReference>
<feature type="domain" description="Ketosynthase family 3 (KS3)" evidence="9">
    <location>
        <begin position="33"/>
        <end position="446"/>
    </location>
</feature>
<dbReference type="PROSITE" id="PS00606">
    <property type="entry name" value="KS3_1"/>
    <property type="match status" value="1"/>
</dbReference>
<dbReference type="SMART" id="SM00823">
    <property type="entry name" value="PKS_PP"/>
    <property type="match status" value="1"/>
</dbReference>
<protein>
    <submittedName>
        <fullName evidence="11">KR domain-containing protein</fullName>
    </submittedName>
</protein>
<dbReference type="Pfam" id="PF00550">
    <property type="entry name" value="PP-binding"/>
    <property type="match status" value="1"/>
</dbReference>
<dbReference type="Gene3D" id="1.10.1200.10">
    <property type="entry name" value="ACP-like"/>
    <property type="match status" value="1"/>
</dbReference>
<accession>A0A895YDZ1</accession>
<dbReference type="InterPro" id="IPR049551">
    <property type="entry name" value="PKS_DH_C"/>
</dbReference>
<evidence type="ECO:0000313" key="11">
    <source>
        <dbReference type="EMBL" id="QSB16034.1"/>
    </source>
</evidence>
<dbReference type="InterPro" id="IPR020806">
    <property type="entry name" value="PKS_PP-bd"/>
</dbReference>
<dbReference type="SMART" id="SM00826">
    <property type="entry name" value="PKS_DH"/>
    <property type="match status" value="1"/>
</dbReference>
<evidence type="ECO:0000256" key="4">
    <source>
        <dbReference type="ARBA" id="ARBA00022553"/>
    </source>
</evidence>
<feature type="region of interest" description="N-terminal hotdog fold" evidence="7">
    <location>
        <begin position="500"/>
        <end position="623"/>
    </location>
</feature>
<keyword evidence="3" id="KW-0596">Phosphopantetheine</keyword>
<evidence type="ECO:0000313" key="12">
    <source>
        <dbReference type="Proteomes" id="UP000662857"/>
    </source>
</evidence>
<evidence type="ECO:0000256" key="6">
    <source>
        <dbReference type="ARBA" id="ARBA00023268"/>
    </source>
</evidence>
<dbReference type="InterPro" id="IPR014031">
    <property type="entry name" value="Ketoacyl_synth_C"/>
</dbReference>
<gene>
    <name evidence="11" type="ORF">JQS43_06895</name>
</gene>
<dbReference type="GO" id="GO:0006633">
    <property type="term" value="P:fatty acid biosynthetic process"/>
    <property type="evidence" value="ECO:0007669"/>
    <property type="project" value="InterPro"/>
</dbReference>
<dbReference type="InterPro" id="IPR049900">
    <property type="entry name" value="PKS_mFAS_DH"/>
</dbReference>
<dbReference type="SUPFAM" id="SSF47336">
    <property type="entry name" value="ACP-like"/>
    <property type="match status" value="1"/>
</dbReference>
<evidence type="ECO:0000256" key="7">
    <source>
        <dbReference type="PROSITE-ProRule" id="PRU01363"/>
    </source>
</evidence>
<keyword evidence="4" id="KW-0597">Phosphoprotein</keyword>
<dbReference type="Pfam" id="PF02801">
    <property type="entry name" value="Ketoacyl-synt_C"/>
    <property type="match status" value="1"/>
</dbReference>
<dbReference type="InterPro" id="IPR055123">
    <property type="entry name" value="SpnB-like_Rossmann"/>
</dbReference>
<keyword evidence="5" id="KW-0808">Transferase</keyword>
<dbReference type="SMART" id="SM00822">
    <property type="entry name" value="PKS_KR"/>
    <property type="match status" value="1"/>
</dbReference>
<dbReference type="InterPro" id="IPR036736">
    <property type="entry name" value="ACP-like_sf"/>
</dbReference>
<dbReference type="CDD" id="cd08956">
    <property type="entry name" value="KR_3_FAS_SDR_x"/>
    <property type="match status" value="1"/>
</dbReference>
<dbReference type="InterPro" id="IPR015083">
    <property type="entry name" value="NorB/c/GfsB-D-like_docking"/>
</dbReference>
<dbReference type="Gene3D" id="3.40.47.10">
    <property type="match status" value="1"/>
</dbReference>
<dbReference type="PANTHER" id="PTHR43775">
    <property type="entry name" value="FATTY ACID SYNTHASE"/>
    <property type="match status" value="1"/>
</dbReference>
<evidence type="ECO:0000259" key="9">
    <source>
        <dbReference type="PROSITE" id="PS52004"/>
    </source>
</evidence>
<dbReference type="PROSITE" id="PS00012">
    <property type="entry name" value="PHOSPHOPANTETHEINE"/>
    <property type="match status" value="1"/>
</dbReference>
<comment type="cofactor">
    <cofactor evidence="1">
        <name>pantetheine 4'-phosphate</name>
        <dbReference type="ChEBI" id="CHEBI:47942"/>
    </cofactor>
</comment>
<evidence type="ECO:0000259" key="8">
    <source>
        <dbReference type="PROSITE" id="PS50075"/>
    </source>
</evidence>
<keyword evidence="12" id="KW-1185">Reference proteome</keyword>
<dbReference type="FunFam" id="1.10.1200.10:FF:000007">
    <property type="entry name" value="Probable polyketide synthase pks17"/>
    <property type="match status" value="1"/>
</dbReference>
<dbReference type="PROSITE" id="PS52019">
    <property type="entry name" value="PKS_MFAS_DH"/>
    <property type="match status" value="1"/>
</dbReference>
<dbReference type="InterPro" id="IPR020807">
    <property type="entry name" value="PKS_DH"/>
</dbReference>
<dbReference type="InterPro" id="IPR036291">
    <property type="entry name" value="NAD(P)-bd_dom_sf"/>
</dbReference>
<dbReference type="SMART" id="SM01294">
    <property type="entry name" value="PKS_PP_betabranch"/>
    <property type="match status" value="1"/>
</dbReference>
<dbReference type="Pfam" id="PF21089">
    <property type="entry name" value="PKS_DH_N"/>
    <property type="match status" value="1"/>
</dbReference>
<dbReference type="Pfam" id="PF08990">
    <property type="entry name" value="Docking"/>
    <property type="match status" value="1"/>
</dbReference>
<dbReference type="GO" id="GO:0031177">
    <property type="term" value="F:phosphopantetheine binding"/>
    <property type="evidence" value="ECO:0007669"/>
    <property type="project" value="InterPro"/>
</dbReference>
<dbReference type="Proteomes" id="UP000662857">
    <property type="component" value="Chromosome"/>
</dbReference>
<feature type="domain" description="PKS/mFAS DH" evidence="10">
    <location>
        <begin position="500"/>
        <end position="783"/>
    </location>
</feature>
<dbReference type="InterPro" id="IPR020841">
    <property type="entry name" value="PKS_Beta-ketoAc_synthase_dom"/>
</dbReference>
<dbReference type="InterPro" id="IPR009081">
    <property type="entry name" value="PP-bd_ACP"/>
</dbReference>
<dbReference type="Pfam" id="PF14765">
    <property type="entry name" value="PS-DH"/>
    <property type="match status" value="1"/>
</dbReference>
<name>A0A895YDZ1_9ACTN</name>
<dbReference type="InterPro" id="IPR042104">
    <property type="entry name" value="PKS_dehydratase_sf"/>
</dbReference>
<reference evidence="11" key="1">
    <citation type="submission" date="2021-02" db="EMBL/GenBank/DDBJ databases">
        <title>Natrosporangium hydrolyticum gen. nov., sp. nov, a haloalkaliphilic actinobacterium from a soda solonchak soil.</title>
        <authorList>
            <person name="Sorokin D.Y."/>
            <person name="Khijniak T.V."/>
            <person name="Zakharycheva A.P."/>
            <person name="Boueva O.V."/>
            <person name="Ariskina E.V."/>
            <person name="Hahnke R.L."/>
            <person name="Bunk B."/>
            <person name="Sproer C."/>
            <person name="Schumann P."/>
            <person name="Evtushenko L.I."/>
            <person name="Kublanov I.V."/>
        </authorList>
    </citation>
    <scope>NUCLEOTIDE SEQUENCE</scope>
    <source>
        <strain evidence="11">DSM 106523</strain>
    </source>
</reference>
<dbReference type="InterPro" id="IPR014030">
    <property type="entry name" value="Ketoacyl_synth_N"/>
</dbReference>
<dbReference type="SUPFAM" id="SSF51735">
    <property type="entry name" value="NAD(P)-binding Rossmann-fold domains"/>
    <property type="match status" value="2"/>
</dbReference>
<dbReference type="GO" id="GO:0004312">
    <property type="term" value="F:fatty acid synthase activity"/>
    <property type="evidence" value="ECO:0007669"/>
    <property type="project" value="TreeGrafter"/>
</dbReference>
<keyword evidence="6" id="KW-0511">Multifunctional enzyme</keyword>
<dbReference type="InterPro" id="IPR018201">
    <property type="entry name" value="Ketoacyl_synth_AS"/>
</dbReference>
<dbReference type="EMBL" id="CP070499">
    <property type="protein sequence ID" value="QSB16034.1"/>
    <property type="molecule type" value="Genomic_DNA"/>
</dbReference>
<evidence type="ECO:0000256" key="1">
    <source>
        <dbReference type="ARBA" id="ARBA00001957"/>
    </source>
</evidence>
<dbReference type="InterPro" id="IPR049552">
    <property type="entry name" value="PKS_DH_N"/>
</dbReference>
<dbReference type="GO" id="GO:0004315">
    <property type="term" value="F:3-oxoacyl-[acyl-carrier-protein] synthase activity"/>
    <property type="evidence" value="ECO:0007669"/>
    <property type="project" value="InterPro"/>
</dbReference>
<organism evidence="11 12">
    <name type="scientific">Natronosporangium hydrolyticum</name>
    <dbReference type="NCBI Taxonomy" id="2811111"/>
    <lineage>
        <taxon>Bacteria</taxon>
        <taxon>Bacillati</taxon>
        <taxon>Actinomycetota</taxon>
        <taxon>Actinomycetes</taxon>
        <taxon>Micromonosporales</taxon>
        <taxon>Micromonosporaceae</taxon>
        <taxon>Natronosporangium</taxon>
    </lineage>
</organism>